<dbReference type="Gene3D" id="2.40.160.90">
    <property type="match status" value="1"/>
</dbReference>
<comment type="subcellular location">
    <subcellularLocation>
        <location evidence="1">Cell outer membrane</location>
    </subcellularLocation>
</comment>
<dbReference type="AlphaFoldDB" id="A0A238HF37"/>
<dbReference type="Pfam" id="PF00188">
    <property type="entry name" value="CAP"/>
    <property type="match status" value="1"/>
</dbReference>
<reference evidence="6 7" key="2">
    <citation type="submission" date="2017-06" db="EMBL/GenBank/DDBJ databases">
        <authorList>
            <person name="Kim H.J."/>
            <person name="Triplett B.A."/>
        </authorList>
    </citation>
    <scope>NUCLEOTIDE SEQUENCE [LARGE SCALE GENOMIC DNA]</scope>
    <source>
        <strain evidence="6">Kingella_eburonensis</strain>
    </source>
</reference>
<dbReference type="InterPro" id="IPR001677">
    <property type="entry name" value="TbpB_B_D"/>
</dbReference>
<feature type="domain" description="SCP" evidence="4">
    <location>
        <begin position="110"/>
        <end position="225"/>
    </location>
</feature>
<dbReference type="GO" id="GO:0009279">
    <property type="term" value="C:cell outer membrane"/>
    <property type="evidence" value="ECO:0007669"/>
    <property type="project" value="UniProtKB-SubCell"/>
</dbReference>
<gene>
    <name evidence="6" type="ORF">KEBURONENSIS_00933</name>
    <name evidence="5" type="ORF">KEBURONENSIS_01063</name>
</gene>
<evidence type="ECO:0000256" key="2">
    <source>
        <dbReference type="SAM" id="MobiDB-lite"/>
    </source>
</evidence>
<dbReference type="STRING" id="1522312.GCA_900177895_00335"/>
<evidence type="ECO:0000259" key="4">
    <source>
        <dbReference type="SMART" id="SM00198"/>
    </source>
</evidence>
<dbReference type="CDD" id="cd05379">
    <property type="entry name" value="CAP_bacterial"/>
    <property type="match status" value="1"/>
</dbReference>
<feature type="signal peptide" evidence="3">
    <location>
        <begin position="1"/>
        <end position="18"/>
    </location>
</feature>
<dbReference type="InterPro" id="IPR011250">
    <property type="entry name" value="OMP/PagP_B-barrel"/>
</dbReference>
<evidence type="ECO:0000313" key="7">
    <source>
        <dbReference type="Proteomes" id="UP000215450"/>
    </source>
</evidence>
<evidence type="ECO:0000256" key="1">
    <source>
        <dbReference type="ARBA" id="ARBA00004442"/>
    </source>
</evidence>
<dbReference type="InterPro" id="IPR014044">
    <property type="entry name" value="CAP_dom"/>
</dbReference>
<dbReference type="PANTHER" id="PTHR31157:SF1">
    <property type="entry name" value="SCP DOMAIN-CONTAINING PROTEIN"/>
    <property type="match status" value="1"/>
</dbReference>
<evidence type="ECO:0000313" key="5">
    <source>
        <dbReference type="EMBL" id="SMQ12054.1"/>
    </source>
</evidence>
<evidence type="ECO:0000313" key="6">
    <source>
        <dbReference type="EMBL" id="SNB61956.1"/>
    </source>
</evidence>
<dbReference type="EMBL" id="FXUV02000015">
    <property type="protein sequence ID" value="SNB61956.1"/>
    <property type="molecule type" value="Genomic_DNA"/>
</dbReference>
<keyword evidence="7" id="KW-1185">Reference proteome</keyword>
<dbReference type="Pfam" id="PF01298">
    <property type="entry name" value="TbpB_B_D"/>
    <property type="match status" value="1"/>
</dbReference>
<reference evidence="5" key="1">
    <citation type="submission" date="2017-05" db="EMBL/GenBank/DDBJ databases">
        <authorList>
            <person name="Song R."/>
            <person name="Chenine A.L."/>
            <person name="Ruprecht R.M."/>
        </authorList>
    </citation>
    <scope>NUCLEOTIDE SEQUENCE</scope>
    <source>
        <strain evidence="5">Kingella_eburonensis</strain>
    </source>
</reference>
<dbReference type="SUPFAM" id="SSF55797">
    <property type="entry name" value="PR-1-like"/>
    <property type="match status" value="1"/>
</dbReference>
<dbReference type="PANTHER" id="PTHR31157">
    <property type="entry name" value="SCP DOMAIN-CONTAINING PROTEIN"/>
    <property type="match status" value="1"/>
</dbReference>
<protein>
    <submittedName>
        <fullName evidence="5">Cysteine-rich secretory protein family protein</fullName>
    </submittedName>
</protein>
<dbReference type="PROSITE" id="PS51257">
    <property type="entry name" value="PROKAR_LIPOPROTEIN"/>
    <property type="match status" value="1"/>
</dbReference>
<feature type="compositionally biased region" description="Low complexity" evidence="2">
    <location>
        <begin position="32"/>
        <end position="70"/>
    </location>
</feature>
<accession>A0A238HF37</accession>
<dbReference type="Gene3D" id="3.40.33.10">
    <property type="entry name" value="CAP"/>
    <property type="match status" value="1"/>
</dbReference>
<proteinExistence type="predicted"/>
<dbReference type="SMART" id="SM00198">
    <property type="entry name" value="SCP"/>
    <property type="match status" value="1"/>
</dbReference>
<dbReference type="EMBL" id="FXUV01000013">
    <property type="protein sequence ID" value="SMQ12054.1"/>
    <property type="molecule type" value="Genomic_DNA"/>
</dbReference>
<feature type="region of interest" description="Disordered" evidence="2">
    <location>
        <begin position="24"/>
        <end position="76"/>
    </location>
</feature>
<sequence length="418" mass="44706">MMKVARSLVYTFVAIALAACGSSGSNNGPDVTNNNSGNANNTSNNANTNNSGNTNKNTNNSANTNNNTNNPIYTNMGSNTGITKAVARDQTLYSLTHSWKVAPPTGKLATEAQKVVTNTNKLRAEVGLPALKHDERLSAYAQRRAEEIVRSFEHARLNGQNIQVGGTTNYVGENIAAGNTTADKTVLDQWRNSSGHYKNMILKTYTKMGAGVVYVPGSKYGYYWVQIFADDATTSKYYFDSNIAETNNKAPLTSLLVDGVSIPLNIQSGQWQNFSGNNHSGTVSGYTYTRFGVVKNNDVNRYQTFYQGTPTANMPQTGSATYVGQAVVVSGQKTNTQAAAQFNANFQSKSLTGTIRSSGQTIINLKAGITGNTFHSDAGADVETHGGFFGNNAAELAGDFREQKANGKIGAFGAKKQP</sequence>
<dbReference type="RefSeq" id="WP_257874896.1">
    <property type="nucleotide sequence ID" value="NZ_CP123447.1"/>
</dbReference>
<evidence type="ECO:0000256" key="3">
    <source>
        <dbReference type="SAM" id="SignalP"/>
    </source>
</evidence>
<dbReference type="SUPFAM" id="SSF56925">
    <property type="entry name" value="OMPA-like"/>
    <property type="match status" value="1"/>
</dbReference>
<dbReference type="InterPro" id="IPR035940">
    <property type="entry name" value="CAP_sf"/>
</dbReference>
<feature type="chain" id="PRO_5015075171" evidence="3">
    <location>
        <begin position="19"/>
        <end position="418"/>
    </location>
</feature>
<dbReference type="Proteomes" id="UP000215450">
    <property type="component" value="Unassembled WGS sequence"/>
</dbReference>
<keyword evidence="3" id="KW-0732">Signal</keyword>
<name>A0A238HF37_9NEIS</name>
<organism evidence="5">
    <name type="scientific">Kingella negevensis</name>
    <dbReference type="NCBI Taxonomy" id="1522312"/>
    <lineage>
        <taxon>Bacteria</taxon>
        <taxon>Pseudomonadati</taxon>
        <taxon>Pseudomonadota</taxon>
        <taxon>Betaproteobacteria</taxon>
        <taxon>Neisseriales</taxon>
        <taxon>Neisseriaceae</taxon>
        <taxon>Kingella</taxon>
    </lineage>
</organism>